<evidence type="ECO:0000259" key="2">
    <source>
        <dbReference type="PROSITE" id="PS50800"/>
    </source>
</evidence>
<protein>
    <recommendedName>
        <fullName evidence="2">SAP domain-containing protein</fullName>
    </recommendedName>
</protein>
<feature type="domain" description="SAP" evidence="2">
    <location>
        <begin position="130"/>
        <end position="164"/>
    </location>
</feature>
<feature type="compositionally biased region" description="Basic and acidic residues" evidence="1">
    <location>
        <begin position="30"/>
        <end position="50"/>
    </location>
</feature>
<evidence type="ECO:0000313" key="4">
    <source>
        <dbReference type="Proteomes" id="UP000695562"/>
    </source>
</evidence>
<sequence length="166" mass="19764">MGKYKNSKFQRMRDEFEDGDYLDEYDYCWLEERNIPVDDMYDSKYDKYLDDSYEESNDESEYTDESDQEQESDEEPQKEGKKEPVEEEEEEEDEEEEEEEEDDEEEQEESDEDPQNENTKPKVNCAGGNIDSLSYRDLQALCKKHGIKANDKKDTLIDNLKKLNIA</sequence>
<keyword evidence="4" id="KW-1185">Reference proteome</keyword>
<dbReference type="PROSITE" id="PS50800">
    <property type="entry name" value="SAP"/>
    <property type="match status" value="1"/>
</dbReference>
<evidence type="ECO:0000256" key="1">
    <source>
        <dbReference type="SAM" id="MobiDB-lite"/>
    </source>
</evidence>
<name>A0A8J4PYG7_9MYCE</name>
<evidence type="ECO:0000313" key="3">
    <source>
        <dbReference type="EMBL" id="KAF2074394.1"/>
    </source>
</evidence>
<feature type="compositionally biased region" description="Acidic residues" evidence="1">
    <location>
        <begin position="15"/>
        <end position="26"/>
    </location>
</feature>
<dbReference type="AlphaFoldDB" id="A0A8J4PYG7"/>
<feature type="compositionally biased region" description="Acidic residues" evidence="1">
    <location>
        <begin position="51"/>
        <end position="74"/>
    </location>
</feature>
<dbReference type="EMBL" id="AJWJ01000149">
    <property type="protein sequence ID" value="KAF2074394.1"/>
    <property type="molecule type" value="Genomic_DNA"/>
</dbReference>
<feature type="compositionally biased region" description="Basic residues" evidence="1">
    <location>
        <begin position="1"/>
        <end position="10"/>
    </location>
</feature>
<feature type="compositionally biased region" description="Basic and acidic residues" evidence="1">
    <location>
        <begin position="75"/>
        <end position="84"/>
    </location>
</feature>
<comment type="caution">
    <text evidence="3">The sequence shown here is derived from an EMBL/GenBank/DDBJ whole genome shotgun (WGS) entry which is preliminary data.</text>
</comment>
<dbReference type="OrthoDB" id="5964929at2759"/>
<reference evidence="3" key="1">
    <citation type="submission" date="2020-01" db="EMBL/GenBank/DDBJ databases">
        <title>Development of genomics and gene disruption for Polysphondylium violaceum indicates a role for the polyketide synthase stlB in stalk morphogenesis.</title>
        <authorList>
            <person name="Narita B."/>
            <person name="Kawabe Y."/>
            <person name="Kin K."/>
            <person name="Saito T."/>
            <person name="Gibbs R."/>
            <person name="Kuspa A."/>
            <person name="Muzny D."/>
            <person name="Queller D."/>
            <person name="Richards S."/>
            <person name="Strassman J."/>
            <person name="Sucgang R."/>
            <person name="Worley K."/>
            <person name="Schaap P."/>
        </authorList>
    </citation>
    <scope>NUCLEOTIDE SEQUENCE</scope>
    <source>
        <strain evidence="3">QSvi11</strain>
    </source>
</reference>
<feature type="compositionally biased region" description="Acidic residues" evidence="1">
    <location>
        <begin position="85"/>
        <end position="115"/>
    </location>
</feature>
<dbReference type="InterPro" id="IPR003034">
    <property type="entry name" value="SAP_dom"/>
</dbReference>
<organism evidence="3 4">
    <name type="scientific">Polysphondylium violaceum</name>
    <dbReference type="NCBI Taxonomy" id="133409"/>
    <lineage>
        <taxon>Eukaryota</taxon>
        <taxon>Amoebozoa</taxon>
        <taxon>Evosea</taxon>
        <taxon>Eumycetozoa</taxon>
        <taxon>Dictyostelia</taxon>
        <taxon>Dictyosteliales</taxon>
        <taxon>Dictyosteliaceae</taxon>
        <taxon>Polysphondylium</taxon>
    </lineage>
</organism>
<feature type="region of interest" description="Disordered" evidence="1">
    <location>
        <begin position="1"/>
        <end position="130"/>
    </location>
</feature>
<gene>
    <name evidence="3" type="ORF">CYY_004290</name>
</gene>
<dbReference type="Proteomes" id="UP000695562">
    <property type="component" value="Unassembled WGS sequence"/>
</dbReference>
<proteinExistence type="predicted"/>
<accession>A0A8J4PYG7</accession>